<keyword evidence="6" id="KW-0175">Coiled coil</keyword>
<dbReference type="Gene3D" id="1.10.510.10">
    <property type="entry name" value="Transferase(Phosphotransferase) domain 1"/>
    <property type="match status" value="1"/>
</dbReference>
<comment type="caution">
    <text evidence="9">The sequence shown here is derived from an EMBL/GenBank/DDBJ whole genome shotgun (WGS) entry which is preliminary data.</text>
</comment>
<dbReference type="InterPro" id="IPR050660">
    <property type="entry name" value="NEK_Ser/Thr_kinase"/>
</dbReference>
<organism evidence="9 10">
    <name type="scientific">Streblomastix strix</name>
    <dbReference type="NCBI Taxonomy" id="222440"/>
    <lineage>
        <taxon>Eukaryota</taxon>
        <taxon>Metamonada</taxon>
        <taxon>Preaxostyla</taxon>
        <taxon>Oxymonadida</taxon>
        <taxon>Streblomastigidae</taxon>
        <taxon>Streblomastix</taxon>
    </lineage>
</organism>
<evidence type="ECO:0000313" key="10">
    <source>
        <dbReference type="Proteomes" id="UP000324800"/>
    </source>
</evidence>
<feature type="domain" description="Protein kinase" evidence="8">
    <location>
        <begin position="1"/>
        <end position="254"/>
    </location>
</feature>
<dbReference type="GO" id="GO:0005524">
    <property type="term" value="F:ATP binding"/>
    <property type="evidence" value="ECO:0007669"/>
    <property type="project" value="UniProtKB-KW"/>
</dbReference>
<accession>A0A5J4TZA6</accession>
<feature type="compositionally biased region" description="Polar residues" evidence="7">
    <location>
        <begin position="30"/>
        <end position="54"/>
    </location>
</feature>
<evidence type="ECO:0000256" key="1">
    <source>
        <dbReference type="ARBA" id="ARBA00012513"/>
    </source>
</evidence>
<dbReference type="AlphaFoldDB" id="A0A5J4TZA6"/>
<keyword evidence="2" id="KW-0808">Transferase</keyword>
<name>A0A5J4TZA6_9EUKA</name>
<feature type="non-terminal residue" evidence="9">
    <location>
        <position position="1"/>
    </location>
</feature>
<evidence type="ECO:0000259" key="8">
    <source>
        <dbReference type="PROSITE" id="PS50011"/>
    </source>
</evidence>
<evidence type="ECO:0000256" key="2">
    <source>
        <dbReference type="ARBA" id="ARBA00022679"/>
    </source>
</evidence>
<reference evidence="9 10" key="1">
    <citation type="submission" date="2019-03" db="EMBL/GenBank/DDBJ databases">
        <title>Single cell metagenomics reveals metabolic interactions within the superorganism composed of flagellate Streblomastix strix and complex community of Bacteroidetes bacteria on its surface.</title>
        <authorList>
            <person name="Treitli S.C."/>
            <person name="Kolisko M."/>
            <person name="Husnik F."/>
            <person name="Keeling P."/>
            <person name="Hampl V."/>
        </authorList>
    </citation>
    <scope>NUCLEOTIDE SEQUENCE [LARGE SCALE GENOMIC DNA]</scope>
    <source>
        <strain evidence="9">ST1C</strain>
    </source>
</reference>
<sequence length="254" mass="29197">VSLVARMRQQFDKKSSTPALPNYPKLAKGSSFQQSPQIKNQKPSQPLQFENINPPLTNQTEEITHPLELEQENETQSEIPTLTQITPIQDQIDAPEKQNEEYLITDNQLEIKQQEEKNQEKQVEVEKQKRLEISNILKENQHQFNNQWEKKDSDFGLSRAIKDGKSVVDMIGGTYPYLAPELLKALKNNGKRVQNSATDVWACGIILYELLAHFHPFLLDNNFADHIIKDEIPELPESVSQSLKDLVKQMLEKV</sequence>
<dbReference type="SUPFAM" id="SSF56112">
    <property type="entry name" value="Protein kinase-like (PK-like)"/>
    <property type="match status" value="1"/>
</dbReference>
<feature type="region of interest" description="Disordered" evidence="7">
    <location>
        <begin position="1"/>
        <end position="54"/>
    </location>
</feature>
<dbReference type="Proteomes" id="UP000324800">
    <property type="component" value="Unassembled WGS sequence"/>
</dbReference>
<dbReference type="Pfam" id="PF00069">
    <property type="entry name" value="Pkinase"/>
    <property type="match status" value="1"/>
</dbReference>
<evidence type="ECO:0000256" key="7">
    <source>
        <dbReference type="SAM" id="MobiDB-lite"/>
    </source>
</evidence>
<dbReference type="InterPro" id="IPR000719">
    <property type="entry name" value="Prot_kinase_dom"/>
</dbReference>
<protein>
    <recommendedName>
        <fullName evidence="1">non-specific serine/threonine protein kinase</fullName>
        <ecNumber evidence="1">2.7.11.1</ecNumber>
    </recommendedName>
</protein>
<feature type="coiled-coil region" evidence="6">
    <location>
        <begin position="104"/>
        <end position="131"/>
    </location>
</feature>
<dbReference type="EC" id="2.7.11.1" evidence="1"/>
<evidence type="ECO:0000256" key="4">
    <source>
        <dbReference type="ARBA" id="ARBA00022777"/>
    </source>
</evidence>
<evidence type="ECO:0000256" key="5">
    <source>
        <dbReference type="ARBA" id="ARBA00022840"/>
    </source>
</evidence>
<dbReference type="PANTHER" id="PTHR43671">
    <property type="entry name" value="SERINE/THREONINE-PROTEIN KINASE NEK"/>
    <property type="match status" value="1"/>
</dbReference>
<feature type="non-terminal residue" evidence="9">
    <location>
        <position position="254"/>
    </location>
</feature>
<evidence type="ECO:0000313" key="9">
    <source>
        <dbReference type="EMBL" id="KAA6362745.1"/>
    </source>
</evidence>
<dbReference type="EMBL" id="SNRW01023785">
    <property type="protein sequence ID" value="KAA6362745.1"/>
    <property type="molecule type" value="Genomic_DNA"/>
</dbReference>
<gene>
    <name evidence="9" type="ORF">EZS28_041728</name>
</gene>
<proteinExistence type="predicted"/>
<evidence type="ECO:0000256" key="3">
    <source>
        <dbReference type="ARBA" id="ARBA00022741"/>
    </source>
</evidence>
<dbReference type="OrthoDB" id="1890790at2759"/>
<dbReference type="PROSITE" id="PS50011">
    <property type="entry name" value="PROTEIN_KINASE_DOM"/>
    <property type="match status" value="1"/>
</dbReference>
<keyword evidence="5" id="KW-0067">ATP-binding</keyword>
<keyword evidence="4" id="KW-0418">Kinase</keyword>
<evidence type="ECO:0000256" key="6">
    <source>
        <dbReference type="SAM" id="Coils"/>
    </source>
</evidence>
<dbReference type="GO" id="GO:0004674">
    <property type="term" value="F:protein serine/threonine kinase activity"/>
    <property type="evidence" value="ECO:0007669"/>
    <property type="project" value="UniProtKB-EC"/>
</dbReference>
<keyword evidence="3" id="KW-0547">Nucleotide-binding</keyword>
<dbReference type="InterPro" id="IPR011009">
    <property type="entry name" value="Kinase-like_dom_sf"/>
</dbReference>
<dbReference type="PANTHER" id="PTHR43671:SF13">
    <property type="entry name" value="SERINE_THREONINE-PROTEIN KINASE NEK2"/>
    <property type="match status" value="1"/>
</dbReference>